<feature type="compositionally biased region" description="Polar residues" evidence="1">
    <location>
        <begin position="469"/>
        <end position="480"/>
    </location>
</feature>
<protein>
    <recommendedName>
        <fullName evidence="5">Tetratricopeptide repeat protein</fullName>
    </recommendedName>
</protein>
<dbReference type="Proteomes" id="UP000244248">
    <property type="component" value="Unassembled WGS sequence"/>
</dbReference>
<dbReference type="SUPFAM" id="SSF48452">
    <property type="entry name" value="TPR-like"/>
    <property type="match status" value="1"/>
</dbReference>
<gene>
    <name evidence="3" type="ORF">CJD38_00025</name>
</gene>
<reference evidence="3 4" key="1">
    <citation type="submission" date="2018-04" db="EMBL/GenBank/DDBJ databases">
        <title>Novel species isolated from glacier.</title>
        <authorList>
            <person name="Liu Q."/>
            <person name="Xin Y.-H."/>
        </authorList>
    </citation>
    <scope>NUCLEOTIDE SEQUENCE [LARGE SCALE GENOMIC DNA]</scope>
    <source>
        <strain evidence="3 4">GT1R17</strain>
    </source>
</reference>
<name>A0A2T5MJ10_9GAMM</name>
<evidence type="ECO:0000313" key="4">
    <source>
        <dbReference type="Proteomes" id="UP000244248"/>
    </source>
</evidence>
<feature type="signal peptide" evidence="2">
    <location>
        <begin position="1"/>
        <end position="29"/>
    </location>
</feature>
<organism evidence="3 4">
    <name type="scientific">Stenotrophobium rhamnosiphilum</name>
    <dbReference type="NCBI Taxonomy" id="2029166"/>
    <lineage>
        <taxon>Bacteria</taxon>
        <taxon>Pseudomonadati</taxon>
        <taxon>Pseudomonadota</taxon>
        <taxon>Gammaproteobacteria</taxon>
        <taxon>Nevskiales</taxon>
        <taxon>Nevskiaceae</taxon>
        <taxon>Stenotrophobium</taxon>
    </lineage>
</organism>
<feature type="compositionally biased region" description="Polar residues" evidence="1">
    <location>
        <begin position="518"/>
        <end position="532"/>
    </location>
</feature>
<dbReference type="AlphaFoldDB" id="A0A2T5MJ10"/>
<dbReference type="RefSeq" id="WP_107938264.1">
    <property type="nucleotide sequence ID" value="NZ_QANS01000001.1"/>
</dbReference>
<evidence type="ECO:0000313" key="3">
    <source>
        <dbReference type="EMBL" id="PTU32555.1"/>
    </source>
</evidence>
<sequence>MKNQVRRIGTVALLLQLVVLLMLSPSASAQKLSPELEALRGESYRLFQSARQYDAGLSSLRELHSRTEEAYGQDSSEVARVLSDFGFFYLYYLGDSARAESFYKRSLTLYEKQPQGQQQEYSMCNDLLEIGKFTYSRTEYESAVPLFERALRCMEIDQGKRSWTTFNVLDHLGDAYRILHTHPGMVAKADQLFEYLMPVLESIYGPNDIQVATLLRKQAASYVKRKEWLVAAGMRSQAMAIVETHENQPDPDSKWLKLKANLLQDQVSAHRESNGYVTDMIALEYQARLVAVDEKLYGANGSRTNSDRKFLDDWRSRSFYEPKMRDGGSPWIYDDVDHGECVDVVGVPPTRFNEMAYGLYKLINNCSYAVKLLVCLHTDRADKKPSPDFDRHQDGVPCPGFGWGGTTLKAKETKSERTWYEYRNIKWKVRACREGWDFATEDGEPLPFRSLIDDNYTCRRIRSDDEPSSPRSNTAPSQAAESPRATFECEMEPGDFWRAKGGYEIAGWNPVTGKASCWSDSAGSVRDTSPANGSKRKCGKICTAN</sequence>
<feature type="chain" id="PRO_5015426019" description="Tetratricopeptide repeat protein" evidence="2">
    <location>
        <begin position="30"/>
        <end position="545"/>
    </location>
</feature>
<dbReference type="InterPro" id="IPR011990">
    <property type="entry name" value="TPR-like_helical_dom_sf"/>
</dbReference>
<comment type="caution">
    <text evidence="3">The sequence shown here is derived from an EMBL/GenBank/DDBJ whole genome shotgun (WGS) entry which is preliminary data.</text>
</comment>
<keyword evidence="2" id="KW-0732">Signal</keyword>
<keyword evidence="4" id="KW-1185">Reference proteome</keyword>
<evidence type="ECO:0008006" key="5">
    <source>
        <dbReference type="Google" id="ProtNLM"/>
    </source>
</evidence>
<evidence type="ECO:0000256" key="2">
    <source>
        <dbReference type="SAM" id="SignalP"/>
    </source>
</evidence>
<feature type="region of interest" description="Disordered" evidence="1">
    <location>
        <begin position="518"/>
        <end position="545"/>
    </location>
</feature>
<accession>A0A2T5MJ10</accession>
<evidence type="ECO:0000256" key="1">
    <source>
        <dbReference type="SAM" id="MobiDB-lite"/>
    </source>
</evidence>
<dbReference type="EMBL" id="QANS01000001">
    <property type="protein sequence ID" value="PTU32555.1"/>
    <property type="molecule type" value="Genomic_DNA"/>
</dbReference>
<proteinExistence type="predicted"/>
<feature type="region of interest" description="Disordered" evidence="1">
    <location>
        <begin position="461"/>
        <end position="485"/>
    </location>
</feature>
<dbReference type="OrthoDB" id="5559358at2"/>
<dbReference type="Gene3D" id="1.25.40.10">
    <property type="entry name" value="Tetratricopeptide repeat domain"/>
    <property type="match status" value="1"/>
</dbReference>